<feature type="compositionally biased region" description="Polar residues" evidence="1">
    <location>
        <begin position="36"/>
        <end position="52"/>
    </location>
</feature>
<reference evidence="2" key="1">
    <citation type="journal article" date="2020" name="bioRxiv">
        <title>Chromosome-level reference genome of the European wasp spider Argiope bruennichi: a resource for studies on range expansion and evolutionary adaptation.</title>
        <authorList>
            <person name="Sheffer M.M."/>
            <person name="Hoppe A."/>
            <person name="Krehenwinkel H."/>
            <person name="Uhl G."/>
            <person name="Kuss A.W."/>
            <person name="Jensen L."/>
            <person name="Jensen C."/>
            <person name="Gillespie R.G."/>
            <person name="Hoff K.J."/>
            <person name="Prost S."/>
        </authorList>
    </citation>
    <scope>NUCLEOTIDE SEQUENCE</scope>
</reference>
<dbReference type="AlphaFoldDB" id="A0A8T0EU65"/>
<comment type="caution">
    <text evidence="2">The sequence shown here is derived from an EMBL/GenBank/DDBJ whole genome shotgun (WGS) entry which is preliminary data.</text>
</comment>
<dbReference type="EMBL" id="JABXBU010001863">
    <property type="protein sequence ID" value="KAF8781630.1"/>
    <property type="molecule type" value="Genomic_DNA"/>
</dbReference>
<gene>
    <name evidence="2" type="ORF">HNY73_012008</name>
</gene>
<keyword evidence="3" id="KW-1185">Reference proteome</keyword>
<evidence type="ECO:0000313" key="3">
    <source>
        <dbReference type="Proteomes" id="UP000807504"/>
    </source>
</evidence>
<dbReference type="InterPro" id="IPR052709">
    <property type="entry name" value="Transposase-MT_Hybrid"/>
</dbReference>
<feature type="compositionally biased region" description="Basic and acidic residues" evidence="1">
    <location>
        <begin position="62"/>
        <end position="73"/>
    </location>
</feature>
<organism evidence="2 3">
    <name type="scientific">Argiope bruennichi</name>
    <name type="common">Wasp spider</name>
    <name type="synonym">Aranea bruennichi</name>
    <dbReference type="NCBI Taxonomy" id="94029"/>
    <lineage>
        <taxon>Eukaryota</taxon>
        <taxon>Metazoa</taxon>
        <taxon>Ecdysozoa</taxon>
        <taxon>Arthropoda</taxon>
        <taxon>Chelicerata</taxon>
        <taxon>Arachnida</taxon>
        <taxon>Araneae</taxon>
        <taxon>Araneomorphae</taxon>
        <taxon>Entelegynae</taxon>
        <taxon>Araneoidea</taxon>
        <taxon>Araneidae</taxon>
        <taxon>Argiope</taxon>
    </lineage>
</organism>
<name>A0A8T0EU65_ARGBR</name>
<evidence type="ECO:0000256" key="1">
    <source>
        <dbReference type="SAM" id="MobiDB-lite"/>
    </source>
</evidence>
<dbReference type="Proteomes" id="UP000807504">
    <property type="component" value="Unassembled WGS sequence"/>
</dbReference>
<feature type="region of interest" description="Disordered" evidence="1">
    <location>
        <begin position="26"/>
        <end position="52"/>
    </location>
</feature>
<protein>
    <recommendedName>
        <fullName evidence="4">Mos1 transposase HTH domain-containing protein</fullName>
    </recommendedName>
</protein>
<proteinExistence type="predicted"/>
<evidence type="ECO:0008006" key="4">
    <source>
        <dbReference type="Google" id="ProtNLM"/>
    </source>
</evidence>
<dbReference type="PANTHER" id="PTHR46060:SF1">
    <property type="entry name" value="MARINER MOS1 TRANSPOSASE-LIKE PROTEIN"/>
    <property type="match status" value="1"/>
</dbReference>
<accession>A0A8T0EU65</accession>
<reference evidence="2" key="2">
    <citation type="submission" date="2020-06" db="EMBL/GenBank/DDBJ databases">
        <authorList>
            <person name="Sheffer M."/>
        </authorList>
    </citation>
    <scope>NUCLEOTIDE SEQUENCE</scope>
</reference>
<dbReference type="PANTHER" id="PTHR46060">
    <property type="entry name" value="MARINER MOS1 TRANSPOSASE-LIKE PROTEIN"/>
    <property type="match status" value="1"/>
</dbReference>
<evidence type="ECO:0000313" key="2">
    <source>
        <dbReference type="EMBL" id="KAF8781630.1"/>
    </source>
</evidence>
<sequence>MVTVYGEDCVSDKSLRKWSARFRAGRESLVDDPSPGQANTSRPISSTSVDNYSQQVALSDGDGVRAVDSEATDRPAQGSAYGHFNICFSIMKTPLSWSRSSQVMSWCHHYEPETKRDNMQWKHTSSPSPKKFKAVASAGKVFLDD</sequence>
<feature type="region of interest" description="Disordered" evidence="1">
    <location>
        <begin position="60"/>
        <end position="79"/>
    </location>
</feature>